<keyword evidence="2" id="KW-1185">Reference proteome</keyword>
<proteinExistence type="predicted"/>
<evidence type="ECO:0000313" key="2">
    <source>
        <dbReference type="Proteomes" id="UP001183388"/>
    </source>
</evidence>
<organism evidence="1 2">
    <name type="scientific">Streptomyces boetiae</name>
    <dbReference type="NCBI Taxonomy" id="3075541"/>
    <lineage>
        <taxon>Bacteria</taxon>
        <taxon>Bacillati</taxon>
        <taxon>Actinomycetota</taxon>
        <taxon>Actinomycetes</taxon>
        <taxon>Kitasatosporales</taxon>
        <taxon>Streptomycetaceae</taxon>
        <taxon>Streptomyces</taxon>
    </lineage>
</organism>
<sequence length="229" mass="24380">MTDFSQTLGALLASVARARQIADLQTAAIAEQYRDNPLLEGLSVPRVRIPELRIDLPILIEGQTGGVPGALRDPELVAREVVSAVADALAVAEEKLPPGLRQRLQNRLTTELTRAASPRTGEPLTRESLAHHAQTATRELLTGTAVGKRLGAGGLRTVLDAVRHRVGDVDAAEAGSPPGISVNVLSGQIKEQASPSMVSRLSITVREEGLEWETFRTGEGAVRSRLGPE</sequence>
<dbReference type="Proteomes" id="UP001183388">
    <property type="component" value="Unassembled WGS sequence"/>
</dbReference>
<reference evidence="2" key="1">
    <citation type="submission" date="2023-07" db="EMBL/GenBank/DDBJ databases">
        <title>30 novel species of actinomycetes from the DSMZ collection.</title>
        <authorList>
            <person name="Nouioui I."/>
        </authorList>
    </citation>
    <scope>NUCLEOTIDE SEQUENCE [LARGE SCALE GENOMIC DNA]</scope>
    <source>
        <strain evidence="2">DSM 44917</strain>
    </source>
</reference>
<gene>
    <name evidence="1" type="ORF">RM780_02290</name>
</gene>
<protein>
    <submittedName>
        <fullName evidence="1">Uncharacterized protein</fullName>
    </submittedName>
</protein>
<accession>A0ABU2L2K7</accession>
<name>A0ABU2L2K7_9ACTN</name>
<comment type="caution">
    <text evidence="1">The sequence shown here is derived from an EMBL/GenBank/DDBJ whole genome shotgun (WGS) entry which is preliminary data.</text>
</comment>
<evidence type="ECO:0000313" key="1">
    <source>
        <dbReference type="EMBL" id="MDT0305793.1"/>
    </source>
</evidence>
<dbReference type="EMBL" id="JAVREN010000003">
    <property type="protein sequence ID" value="MDT0305793.1"/>
    <property type="molecule type" value="Genomic_DNA"/>
</dbReference>